<dbReference type="AlphaFoldDB" id="A0A1E7FJ11"/>
<keyword evidence="1" id="KW-0812">Transmembrane</keyword>
<keyword evidence="4" id="KW-1185">Reference proteome</keyword>
<protein>
    <submittedName>
        <fullName evidence="3">Uncharacterized protein</fullName>
    </submittedName>
</protein>
<dbReference type="EMBL" id="KV784357">
    <property type="protein sequence ID" value="OEU17773.1"/>
    <property type="molecule type" value="Genomic_DNA"/>
</dbReference>
<keyword evidence="2" id="KW-0732">Signal</keyword>
<keyword evidence="1" id="KW-1133">Transmembrane helix</keyword>
<reference evidence="3 4" key="1">
    <citation type="submission" date="2016-09" db="EMBL/GenBank/DDBJ databases">
        <title>Extensive genetic diversity and differential bi-allelic expression allows diatom success in the polar Southern Ocean.</title>
        <authorList>
            <consortium name="DOE Joint Genome Institute"/>
            <person name="Mock T."/>
            <person name="Otillar R.P."/>
            <person name="Strauss J."/>
            <person name="Dupont C."/>
            <person name="Frickenhaus S."/>
            <person name="Maumus F."/>
            <person name="Mcmullan M."/>
            <person name="Sanges R."/>
            <person name="Schmutz J."/>
            <person name="Toseland A."/>
            <person name="Valas R."/>
            <person name="Veluchamy A."/>
            <person name="Ward B.J."/>
            <person name="Allen A."/>
            <person name="Barry K."/>
            <person name="Falciatore A."/>
            <person name="Ferrante M."/>
            <person name="Fortunato A.E."/>
            <person name="Gloeckner G."/>
            <person name="Gruber A."/>
            <person name="Hipkin R."/>
            <person name="Janech M."/>
            <person name="Kroth P."/>
            <person name="Leese F."/>
            <person name="Lindquist E."/>
            <person name="Lyon B.R."/>
            <person name="Martin J."/>
            <person name="Mayer C."/>
            <person name="Parker M."/>
            <person name="Quesneville H."/>
            <person name="Raymond J."/>
            <person name="Uhlig C."/>
            <person name="Valentin K.U."/>
            <person name="Worden A.Z."/>
            <person name="Armbrust E.V."/>
            <person name="Bowler C."/>
            <person name="Green B."/>
            <person name="Moulton V."/>
            <person name="Van Oosterhout C."/>
            <person name="Grigoriev I."/>
        </authorList>
    </citation>
    <scope>NUCLEOTIDE SEQUENCE [LARGE SCALE GENOMIC DNA]</scope>
    <source>
        <strain evidence="3 4">CCMP1102</strain>
    </source>
</reference>
<name>A0A1E7FJ11_9STRA</name>
<gene>
    <name evidence="3" type="ORF">FRACYDRAFT_238197</name>
</gene>
<evidence type="ECO:0000256" key="1">
    <source>
        <dbReference type="SAM" id="Phobius"/>
    </source>
</evidence>
<feature type="transmembrane region" description="Helical" evidence="1">
    <location>
        <begin position="197"/>
        <end position="214"/>
    </location>
</feature>
<feature type="chain" id="PRO_5009193218" evidence="2">
    <location>
        <begin position="28"/>
        <end position="387"/>
    </location>
</feature>
<dbReference type="Proteomes" id="UP000095751">
    <property type="component" value="Unassembled WGS sequence"/>
</dbReference>
<sequence>MKSMTMIHAFWFITLLIASSVAVSANGFLLPTSNAAIPSLDSRSTLVKRHHLLELSSDVVSTSISRGGGDGDGNVSGTSSSPAEERAKANGIMIYCAKIIALSSLLDLVVDGSEIFSDFATGKWLLPLTTLWKVGLAFDMWRVSKLYAVKPETVAGLYTLFGKIMISMTGIWRRLAFIITLLTWAEVISVYNSPYMALNVLSGVIVLVTMRLSAIETQHLIIDIDVEDSTNKVTLDSEVSIQQVAHLGRTTVRAMLLSVVAFTLQSIMIPVTAFTKPRKEAIKALLHIITVSIPFAVSLFKLRKSLIIFIEDLTSSVNNTANNSSKGINKQQSIGMQPKTQIQFAVAQQNFWGKIKSFHNTQMVLKVVTVMVQLKIGWILWEVIAIK</sequence>
<keyword evidence="1" id="KW-0472">Membrane</keyword>
<evidence type="ECO:0000313" key="4">
    <source>
        <dbReference type="Proteomes" id="UP000095751"/>
    </source>
</evidence>
<feature type="transmembrane region" description="Helical" evidence="1">
    <location>
        <begin position="281"/>
        <end position="300"/>
    </location>
</feature>
<feature type="signal peptide" evidence="2">
    <location>
        <begin position="1"/>
        <end position="27"/>
    </location>
</feature>
<proteinExistence type="predicted"/>
<dbReference type="OrthoDB" id="10538169at2759"/>
<organism evidence="3 4">
    <name type="scientific">Fragilariopsis cylindrus CCMP1102</name>
    <dbReference type="NCBI Taxonomy" id="635003"/>
    <lineage>
        <taxon>Eukaryota</taxon>
        <taxon>Sar</taxon>
        <taxon>Stramenopiles</taxon>
        <taxon>Ochrophyta</taxon>
        <taxon>Bacillariophyta</taxon>
        <taxon>Bacillariophyceae</taxon>
        <taxon>Bacillariophycidae</taxon>
        <taxon>Bacillariales</taxon>
        <taxon>Bacillariaceae</taxon>
        <taxon>Fragilariopsis</taxon>
    </lineage>
</organism>
<evidence type="ECO:0000313" key="3">
    <source>
        <dbReference type="EMBL" id="OEU17773.1"/>
    </source>
</evidence>
<evidence type="ECO:0000256" key="2">
    <source>
        <dbReference type="SAM" id="SignalP"/>
    </source>
</evidence>
<feature type="transmembrane region" description="Helical" evidence="1">
    <location>
        <begin position="254"/>
        <end position="275"/>
    </location>
</feature>
<accession>A0A1E7FJ11</accession>
<dbReference type="KEGG" id="fcy:FRACYDRAFT_238197"/>
<dbReference type="InParanoid" id="A0A1E7FJ11"/>